<dbReference type="Proteomes" id="UP000295515">
    <property type="component" value="Unassembled WGS sequence"/>
</dbReference>
<evidence type="ECO:0000313" key="1">
    <source>
        <dbReference type="EMBL" id="TCW00909.1"/>
    </source>
</evidence>
<evidence type="ECO:0000313" key="2">
    <source>
        <dbReference type="Proteomes" id="UP000295515"/>
    </source>
</evidence>
<protein>
    <submittedName>
        <fullName evidence="1">Uncharacterized protein</fullName>
    </submittedName>
</protein>
<gene>
    <name evidence="1" type="ORF">EDD60_1051</name>
</gene>
<dbReference type="GeneID" id="98914831"/>
<dbReference type="AlphaFoldDB" id="A0A4R3Z636"/>
<reference evidence="1 2" key="1">
    <citation type="submission" date="2019-03" db="EMBL/GenBank/DDBJ databases">
        <title>Genomic Encyclopedia of Type Strains, Phase IV (KMG-IV): sequencing the most valuable type-strain genomes for metagenomic binning, comparative biology and taxonomic classification.</title>
        <authorList>
            <person name="Goeker M."/>
        </authorList>
    </citation>
    <scope>NUCLEOTIDE SEQUENCE [LARGE SCALE GENOMIC DNA]</scope>
    <source>
        <strain evidence="1 2">DSM 29487</strain>
    </source>
</reference>
<organism evidence="1 2">
    <name type="scientific">Longibaculum muris</name>
    <dbReference type="NCBI Taxonomy" id="1796628"/>
    <lineage>
        <taxon>Bacteria</taxon>
        <taxon>Bacillati</taxon>
        <taxon>Bacillota</taxon>
        <taxon>Erysipelotrichia</taxon>
        <taxon>Erysipelotrichales</taxon>
        <taxon>Coprobacillaceae</taxon>
        <taxon>Longibaculum</taxon>
    </lineage>
</organism>
<dbReference type="RefSeq" id="WP_132226299.1">
    <property type="nucleotide sequence ID" value="NZ_JANKBF010000008.1"/>
</dbReference>
<proteinExistence type="predicted"/>
<name>A0A4R3Z636_9FIRM</name>
<sequence>MNKQSNSLYTSCFSGTLIEYFGDKNIQEKSLYLSEKILKIDNDKKTGAIISPIMDIMKDGLSSLGYCIVEINKENLEHDLPIIVHSPLSYLNYHDFFEVSNKIKKKYHYILVKQRNKELYLKDSFIPLIQPIKIESKLENLELIYKDDVYVYKIFKCKKGKKNITTKEIANTIPNSLENYNKKFDLFIKSIKENTDKNIFAEMNSTFFSGGYLACRVNLINILMDESSRENKRILEDFVFEFQRLILDIRLLFVRMYLSNSNIYVNEIINKIIKLKEVNRPCQVDR</sequence>
<keyword evidence="2" id="KW-1185">Reference proteome</keyword>
<dbReference type="EMBL" id="SMCQ01000005">
    <property type="protein sequence ID" value="TCW00909.1"/>
    <property type="molecule type" value="Genomic_DNA"/>
</dbReference>
<accession>A0A4R3Z636</accession>
<comment type="caution">
    <text evidence="1">The sequence shown here is derived from an EMBL/GenBank/DDBJ whole genome shotgun (WGS) entry which is preliminary data.</text>
</comment>